<feature type="non-terminal residue" evidence="2">
    <location>
        <position position="591"/>
    </location>
</feature>
<reference evidence="2 3" key="1">
    <citation type="journal article" date="2018" name="Science">
        <title>The opium poppy genome and morphinan production.</title>
        <authorList>
            <person name="Guo L."/>
            <person name="Winzer T."/>
            <person name="Yang X."/>
            <person name="Li Y."/>
            <person name="Ning Z."/>
            <person name="He Z."/>
            <person name="Teodor R."/>
            <person name="Lu Y."/>
            <person name="Bowser T.A."/>
            <person name="Graham I.A."/>
            <person name="Ye K."/>
        </authorList>
    </citation>
    <scope>NUCLEOTIDE SEQUENCE [LARGE SCALE GENOMIC DNA]</scope>
    <source>
        <strain evidence="3">cv. HN1</strain>
        <tissue evidence="2">Leaves</tissue>
    </source>
</reference>
<dbReference type="Gramene" id="RZC77306">
    <property type="protein sequence ID" value="RZC77306"/>
    <property type="gene ID" value="C5167_001606"/>
</dbReference>
<accession>A0A4Y7KWP4</accession>
<sequence>MMINKQQAVVDGSIEPGGHQSRLGMVTTIRSGEKDAQMFNSHIKLRERGNRLDMESMNNQFFCASGDGNSRDDNQSDEVDDGIPSINLDIETQKRIIQPWKYCLIGKVVGKTFENPADYRFALLEGPWFIGGHHLSMRRWTPNFKPFEASVNITVVWARLPELPLEYFDKAVLERIGTVNSAITEESFGPWMLVEKKKNKIRVVGAHVANQKVQDNSKGVTNRFASLDEQNSFDQTDLNVAHQRSINAQNNNSCNFNGAMHGGNYEGFTKKLQNKEVNDNNSGIGNKGVVQASLRKSFNHKNINTTNKGSGKGINGGQFNDQMPICKGKGIMQASTSVSNNQENGRKQPTDSNVFKSLSRAIGGAVEGRGFSSEASTGRTSGNAESSDRDNNRTNLKGGYQTATNGRHCSDEKSVESCITNSSTYTRADGLEFIFGQNPSNSDSIKNLTFKLDTHGPEEFLNHGKEELECVSRMWQESTTLEVELAPMVETPALVKSPSDILKFEMHFTTHLDAEMLYQRQFKTRFNPLLELNKAAVARRMEMQVPRGPSRSVSIPKCFNNLSMKILVRNCRGAARLSFISVMKKLIKRHK</sequence>
<protein>
    <submittedName>
        <fullName evidence="2">Uncharacterized protein</fullName>
    </submittedName>
</protein>
<feature type="region of interest" description="Disordered" evidence="1">
    <location>
        <begin position="301"/>
        <end position="321"/>
    </location>
</feature>
<name>A0A4Y7KWP4_PAPSO</name>
<evidence type="ECO:0000313" key="2">
    <source>
        <dbReference type="EMBL" id="RZC77306.1"/>
    </source>
</evidence>
<dbReference type="Proteomes" id="UP000316621">
    <property type="component" value="Chromosome 9"/>
</dbReference>
<dbReference type="PANTHER" id="PTHR31286:SF99">
    <property type="entry name" value="DUF4283 DOMAIN-CONTAINING PROTEIN"/>
    <property type="match status" value="1"/>
</dbReference>
<feature type="region of interest" description="Disordered" evidence="1">
    <location>
        <begin position="366"/>
        <end position="408"/>
    </location>
</feature>
<dbReference type="AlphaFoldDB" id="A0A4Y7KWP4"/>
<dbReference type="InterPro" id="IPR040256">
    <property type="entry name" value="At4g02000-like"/>
</dbReference>
<gene>
    <name evidence="2" type="ORF">C5167_001606</name>
</gene>
<feature type="compositionally biased region" description="Polar residues" evidence="1">
    <location>
        <begin position="334"/>
        <end position="343"/>
    </location>
</feature>
<feature type="region of interest" description="Disordered" evidence="1">
    <location>
        <begin position="334"/>
        <end position="354"/>
    </location>
</feature>
<keyword evidence="3" id="KW-1185">Reference proteome</keyword>
<dbReference type="PANTHER" id="PTHR31286">
    <property type="entry name" value="GLYCINE-RICH CELL WALL STRUCTURAL PROTEIN 1.8-LIKE"/>
    <property type="match status" value="1"/>
</dbReference>
<feature type="region of interest" description="Disordered" evidence="1">
    <location>
        <begin position="1"/>
        <end position="21"/>
    </location>
</feature>
<evidence type="ECO:0000313" key="3">
    <source>
        <dbReference type="Proteomes" id="UP000316621"/>
    </source>
</evidence>
<dbReference type="STRING" id="3469.A0A4Y7KWP4"/>
<feature type="compositionally biased region" description="Polar residues" evidence="1">
    <location>
        <begin position="373"/>
        <end position="385"/>
    </location>
</feature>
<proteinExistence type="predicted"/>
<evidence type="ECO:0000256" key="1">
    <source>
        <dbReference type="SAM" id="MobiDB-lite"/>
    </source>
</evidence>
<dbReference type="EMBL" id="CM010723">
    <property type="protein sequence ID" value="RZC77306.1"/>
    <property type="molecule type" value="Genomic_DNA"/>
</dbReference>
<organism evidence="2 3">
    <name type="scientific">Papaver somniferum</name>
    <name type="common">Opium poppy</name>
    <dbReference type="NCBI Taxonomy" id="3469"/>
    <lineage>
        <taxon>Eukaryota</taxon>
        <taxon>Viridiplantae</taxon>
        <taxon>Streptophyta</taxon>
        <taxon>Embryophyta</taxon>
        <taxon>Tracheophyta</taxon>
        <taxon>Spermatophyta</taxon>
        <taxon>Magnoliopsida</taxon>
        <taxon>Ranunculales</taxon>
        <taxon>Papaveraceae</taxon>
        <taxon>Papaveroideae</taxon>
        <taxon>Papaver</taxon>
    </lineage>
</organism>